<evidence type="ECO:0000313" key="1">
    <source>
        <dbReference type="Proteomes" id="UP000095286"/>
    </source>
</evidence>
<evidence type="ECO:0000313" key="2">
    <source>
        <dbReference type="WBParaSite" id="RSKR_0001012850.1"/>
    </source>
</evidence>
<accession>A0AC35UC44</accession>
<organism evidence="1 2">
    <name type="scientific">Rhabditophanes sp. KR3021</name>
    <dbReference type="NCBI Taxonomy" id="114890"/>
    <lineage>
        <taxon>Eukaryota</taxon>
        <taxon>Metazoa</taxon>
        <taxon>Ecdysozoa</taxon>
        <taxon>Nematoda</taxon>
        <taxon>Chromadorea</taxon>
        <taxon>Rhabditida</taxon>
        <taxon>Tylenchina</taxon>
        <taxon>Panagrolaimomorpha</taxon>
        <taxon>Strongyloidoidea</taxon>
        <taxon>Alloionematidae</taxon>
        <taxon>Rhabditophanes</taxon>
    </lineage>
</organism>
<proteinExistence type="predicted"/>
<sequence length="573" mass="67659">MENHPFTTALSQAHIFKACKIQDFTLILNLAKTCKNNVLPLNDLMTSRCEVSVPYVIGQKSKTIILYSNEKVRGYFLNIEFDSKQELHQIINILPDEYFSELFLFNLSLDIKFKGKKGKEEIAEITRLLQMSLDRAHNLTKIRMSLGFQFDNDAESYEWLNFLEIFNQIHSQTVAQIELRCRHPSDLKNFFINLKESLIEKNYKKLEKFIIVLEEIKDLGEELNLDYQNETDYIELFEVLNASNFGIFEIHFEALTFTFFDMVRKLKENTKNNCRQIKIIVLPDYQCNLDEYDEVTWCQEQFISKWVQLSLYTVYIYLSTPQTRSFLKYVRRLYVTYDNNDPSILSLTDNHEIKQNFRCFENLKMFSFTSFPTSKYFTVVTRQLIFSLPPTITILHIMLPFDDSKEQLIPQLFPNLKELKLGKYAFSSKLKKCFFTNFKFLTILHLDCIGKLVFIFPETVRLLVFTCNAHKLIGTLEESLEIPSVSETLAQIHDYTNSLKSSKNIKLGENDTCECYKSKEQFKKLVVKRCCHSETYISIHFNYLLDWDLYVRWIQRVDPLKPRRMGEICSLVL</sequence>
<name>A0AC35UC44_9BILA</name>
<dbReference type="Proteomes" id="UP000095286">
    <property type="component" value="Unplaced"/>
</dbReference>
<dbReference type="WBParaSite" id="RSKR_0001012850.1">
    <property type="protein sequence ID" value="RSKR_0001012850.1"/>
    <property type="gene ID" value="RSKR_0001012850"/>
</dbReference>
<reference evidence="2" key="1">
    <citation type="submission" date="2016-11" db="UniProtKB">
        <authorList>
            <consortium name="WormBaseParasite"/>
        </authorList>
    </citation>
    <scope>IDENTIFICATION</scope>
    <source>
        <strain evidence="2">KR3021</strain>
    </source>
</reference>
<protein>
    <submittedName>
        <fullName evidence="2">F-box domain-containing protein</fullName>
    </submittedName>
</protein>